<feature type="compositionally biased region" description="Basic and acidic residues" evidence="4">
    <location>
        <begin position="468"/>
        <end position="509"/>
    </location>
</feature>
<dbReference type="EMBL" id="JAWDGP010007208">
    <property type="protein sequence ID" value="KAK3728081.1"/>
    <property type="molecule type" value="Genomic_DNA"/>
</dbReference>
<feature type="compositionally biased region" description="Low complexity" evidence="4">
    <location>
        <begin position="634"/>
        <end position="646"/>
    </location>
</feature>
<dbReference type="PANTHER" id="PTHR46538">
    <property type="entry name" value="PROTEIN KINASE DOMAIN-CONTAINING PROTEIN"/>
    <property type="match status" value="1"/>
</dbReference>
<dbReference type="FunFam" id="1.10.510.10:FF:001298">
    <property type="entry name" value="STE20-like kinase"/>
    <property type="match status" value="1"/>
</dbReference>
<evidence type="ECO:0000256" key="3">
    <source>
        <dbReference type="PROSITE-ProRule" id="PRU10141"/>
    </source>
</evidence>
<dbReference type="InterPro" id="IPR011009">
    <property type="entry name" value="Kinase-like_dom_sf"/>
</dbReference>
<feature type="compositionally biased region" description="Basic and acidic residues" evidence="4">
    <location>
        <begin position="430"/>
        <end position="452"/>
    </location>
</feature>
<feature type="domain" description="Protein kinase" evidence="5">
    <location>
        <begin position="40"/>
        <end position="298"/>
    </location>
</feature>
<evidence type="ECO:0000313" key="6">
    <source>
        <dbReference type="EMBL" id="KAK3728081.1"/>
    </source>
</evidence>
<feature type="region of interest" description="Disordered" evidence="4">
    <location>
        <begin position="546"/>
        <end position="778"/>
    </location>
</feature>
<dbReference type="SMART" id="SM00220">
    <property type="entry name" value="S_TKc"/>
    <property type="match status" value="1"/>
</dbReference>
<dbReference type="InterPro" id="IPR000719">
    <property type="entry name" value="Prot_kinase_dom"/>
</dbReference>
<dbReference type="PROSITE" id="PS00108">
    <property type="entry name" value="PROTEIN_KINASE_ST"/>
    <property type="match status" value="1"/>
</dbReference>
<feature type="compositionally biased region" description="Polar residues" evidence="4">
    <location>
        <begin position="686"/>
        <end position="702"/>
    </location>
</feature>
<dbReference type="PANTHER" id="PTHR46538:SF3">
    <property type="entry name" value="PROTEIN KINASE DOMAIN-CONTAINING PROTEIN"/>
    <property type="match status" value="1"/>
</dbReference>
<organism evidence="6 7">
    <name type="scientific">Elysia crispata</name>
    <name type="common">lettuce slug</name>
    <dbReference type="NCBI Taxonomy" id="231223"/>
    <lineage>
        <taxon>Eukaryota</taxon>
        <taxon>Metazoa</taxon>
        <taxon>Spiralia</taxon>
        <taxon>Lophotrochozoa</taxon>
        <taxon>Mollusca</taxon>
        <taxon>Gastropoda</taxon>
        <taxon>Heterobranchia</taxon>
        <taxon>Euthyneura</taxon>
        <taxon>Panpulmonata</taxon>
        <taxon>Sacoglossa</taxon>
        <taxon>Placobranchoidea</taxon>
        <taxon>Plakobranchidae</taxon>
        <taxon>Elysia</taxon>
    </lineage>
</organism>
<evidence type="ECO:0000256" key="4">
    <source>
        <dbReference type="SAM" id="MobiDB-lite"/>
    </source>
</evidence>
<dbReference type="InterPro" id="IPR008271">
    <property type="entry name" value="Ser/Thr_kinase_AS"/>
</dbReference>
<dbReference type="InterPro" id="IPR017441">
    <property type="entry name" value="Protein_kinase_ATP_BS"/>
</dbReference>
<name>A0AAE1CQE3_9GAST</name>
<evidence type="ECO:0000313" key="7">
    <source>
        <dbReference type="Proteomes" id="UP001283361"/>
    </source>
</evidence>
<dbReference type="PROSITE" id="PS00107">
    <property type="entry name" value="PROTEIN_KINASE_ATP"/>
    <property type="match status" value="1"/>
</dbReference>
<proteinExistence type="predicted"/>
<gene>
    <name evidence="6" type="ORF">RRG08_022132</name>
</gene>
<comment type="caution">
    <text evidence="6">The sequence shown here is derived from an EMBL/GenBank/DDBJ whole genome shotgun (WGS) entry which is preliminary data.</text>
</comment>
<evidence type="ECO:0000256" key="2">
    <source>
        <dbReference type="ARBA" id="ARBA00022840"/>
    </source>
</evidence>
<evidence type="ECO:0000259" key="5">
    <source>
        <dbReference type="PROSITE" id="PS50011"/>
    </source>
</evidence>
<evidence type="ECO:0000256" key="1">
    <source>
        <dbReference type="ARBA" id="ARBA00022741"/>
    </source>
</evidence>
<protein>
    <recommendedName>
        <fullName evidence="5">Protein kinase domain-containing protein</fullName>
    </recommendedName>
</protein>
<feature type="compositionally biased region" description="Basic and acidic residues" evidence="4">
    <location>
        <begin position="380"/>
        <end position="419"/>
    </location>
</feature>
<dbReference type="Pfam" id="PF00069">
    <property type="entry name" value="Pkinase"/>
    <property type="match status" value="1"/>
</dbReference>
<dbReference type="InterPro" id="IPR051585">
    <property type="entry name" value="STE20_Ser/Thr_Kinases"/>
</dbReference>
<dbReference type="Gene3D" id="3.30.200.20">
    <property type="entry name" value="Phosphorylase Kinase, domain 1"/>
    <property type="match status" value="1"/>
</dbReference>
<dbReference type="SUPFAM" id="SSF56112">
    <property type="entry name" value="Protein kinase-like (PK-like)"/>
    <property type="match status" value="1"/>
</dbReference>
<dbReference type="AlphaFoldDB" id="A0AAE1CQE3"/>
<feature type="compositionally biased region" description="Basic and acidic residues" evidence="4">
    <location>
        <begin position="572"/>
        <end position="589"/>
    </location>
</feature>
<keyword evidence="2 3" id="KW-0067">ATP-binding</keyword>
<keyword evidence="7" id="KW-1185">Reference proteome</keyword>
<accession>A0AAE1CQE3</accession>
<feature type="compositionally biased region" description="Basic and acidic residues" evidence="4">
    <location>
        <begin position="354"/>
        <end position="367"/>
    </location>
</feature>
<dbReference type="PROSITE" id="PS50011">
    <property type="entry name" value="PROTEIN_KINASE_DOM"/>
    <property type="match status" value="1"/>
</dbReference>
<keyword evidence="1 3" id="KW-0547">Nucleotide-binding</keyword>
<dbReference type="GO" id="GO:0005524">
    <property type="term" value="F:ATP binding"/>
    <property type="evidence" value="ECO:0007669"/>
    <property type="project" value="UniProtKB-UniRule"/>
</dbReference>
<reference evidence="6" key="1">
    <citation type="journal article" date="2023" name="G3 (Bethesda)">
        <title>A reference genome for the long-term kleptoplast-retaining sea slug Elysia crispata morphotype clarki.</title>
        <authorList>
            <person name="Eastman K.E."/>
            <person name="Pendleton A.L."/>
            <person name="Shaikh M.A."/>
            <person name="Suttiyut T."/>
            <person name="Ogas R."/>
            <person name="Tomko P."/>
            <person name="Gavelis G."/>
            <person name="Widhalm J.R."/>
            <person name="Wisecaver J.H."/>
        </authorList>
    </citation>
    <scope>NUCLEOTIDE SEQUENCE</scope>
    <source>
        <strain evidence="6">ECLA1</strain>
    </source>
</reference>
<feature type="region of interest" description="Disordered" evidence="4">
    <location>
        <begin position="340"/>
        <end position="511"/>
    </location>
</feature>
<dbReference type="Gene3D" id="1.10.510.10">
    <property type="entry name" value="Transferase(Phosphotransferase) domain 1"/>
    <property type="match status" value="1"/>
</dbReference>
<dbReference type="Proteomes" id="UP001283361">
    <property type="component" value="Unassembled WGS sequence"/>
</dbReference>
<feature type="compositionally biased region" description="Acidic residues" evidence="4">
    <location>
        <begin position="546"/>
        <end position="568"/>
    </location>
</feature>
<feature type="binding site" evidence="3">
    <location>
        <position position="69"/>
    </location>
    <ligand>
        <name>ATP</name>
        <dbReference type="ChEBI" id="CHEBI:30616"/>
    </ligand>
</feature>
<sequence length="868" mass="97468">MSFFSNFKKLFRFGTDDSNVHKKGQWNQHIKKDIDPLQRWEILSEIGEGAFGAVYKARNKEDNTFAALKQVEIKNEEDLEDFSVEINILAECPHKNVVGLHEAFFFDNKLWMFIEFCEGGALDSIMVDLEKPLTEPMIRFVAHEMCVALAYLHDHKVIHRDIKAGNVLLTLDGDVKLADFGVSAKNTKTLQKRDTFIGTPFWMAPEVIMCESFKDTPYDFKADIWSLGISLIEFAQIEPPNKDMHPMRVLIKIQKAEPPTFDRPSRWSRNFKDFVKKCLVKNPDQRATAHELLQHPFIKDVSDKKALHELILEAKAEVVEIVEDLSEEDDIMAIKRNMSADSHSVDLDSISVASDEKEKDKDEDHSGKVSAKSKPSGNQKQKEATPERLKEEKKKELAPEPPKEEKKEPEPAKEDKKVESLPTPDASASPKKEPAPESPKDAPGKEPEKDSESAETGSSVDEGLGGSGDEKSVSEITEVKEEKIPTPTAEVKEEEKKTEEPEDAAKDTEVATDIVTDIIEDVLMSTTKEPSVASVVFDTFKDFVSPEEEAASQDKVAEDEEYSLDDIMGELSDDKAQPEQQEEEKKEASPEPEPFPTLELKEEDAPVSDDSSKTITFSGKPVPETGTVVVNGYASSPAEEMPSSSPLVEDNQKENTPREKESPLKEKEPPVAAVDKKDKVPEPQKSESLPATSISQANNKSKTPAPVPTPVPQTDLDTFETRMSSLVEDLDKKSDTGSANTEDSLGDMVEPEREAETVQVQRRQKGNIRPRNESKSHYRTIAKTRTYMKDGQVVTSTTTKVIATGEENKVREDHLHSSFRSRDDNHPYSPSVYHVVPPEWYRSPPLEAWNWHRFASSHIISHPDRIKN</sequence>
<dbReference type="GO" id="GO:0004672">
    <property type="term" value="F:protein kinase activity"/>
    <property type="evidence" value="ECO:0007669"/>
    <property type="project" value="InterPro"/>
</dbReference>
<feature type="compositionally biased region" description="Basic and acidic residues" evidence="4">
    <location>
        <begin position="650"/>
        <end position="685"/>
    </location>
</feature>